<dbReference type="InterPro" id="IPR052470">
    <property type="entry name" value="ER_Stress-Reg_TF"/>
</dbReference>
<dbReference type="GO" id="GO:0000981">
    <property type="term" value="F:DNA-binding transcription factor activity, RNA polymerase II-specific"/>
    <property type="evidence" value="ECO:0007669"/>
    <property type="project" value="TreeGrafter"/>
</dbReference>
<evidence type="ECO:0000259" key="9">
    <source>
        <dbReference type="SMART" id="SM00338"/>
    </source>
</evidence>
<evidence type="ECO:0000256" key="7">
    <source>
        <dbReference type="SAM" id="Coils"/>
    </source>
</evidence>
<sequence length="387" mass="42278">MIETPVRSRKDPLKPIKMEVEDIKIEFVDLCVMPADGMNIFEMDSDDAGSSTEMEMTLSSTSSPGETVRPRKRAKLDHLSPEEKAQHRKMMNRISAQSARDRQKALMMQQETTIKNITAASDSLKKQNAVLVSTTETLSTENKSLKEENERLSNLVAELEAKLKATSENPPQVADTSAGSTLQGTTRAASEFVSHASSLDIVPWDLDSPELMQILGEFSEKILSGEQQLPELEQLNPITEAIVAQMAAQAKTVGHGAEDSGLTMSVVYDDTIDGSQNSTSATDVHNSSSIAVTTSTDASLKTQVISLPLIEPDTLHLPQINLDANHGPVSPVPATVTVNADITIAKHENMSVDDDSNYKYVNEISELYDSWNSNPLDSDLFPELDMF</sequence>
<evidence type="ECO:0000256" key="3">
    <source>
        <dbReference type="ARBA" id="ARBA00023125"/>
    </source>
</evidence>
<dbReference type="InterPro" id="IPR046347">
    <property type="entry name" value="bZIP_sf"/>
</dbReference>
<comment type="caution">
    <text evidence="10">The sequence shown here is derived from an EMBL/GenBank/DDBJ whole genome shotgun (WGS) entry which is preliminary data.</text>
</comment>
<evidence type="ECO:0000256" key="6">
    <source>
        <dbReference type="ARBA" id="ARBA00040165"/>
    </source>
</evidence>
<organism evidence="10 11">
    <name type="scientific">Orchesella cincta</name>
    <name type="common">Springtail</name>
    <name type="synonym">Podura cincta</name>
    <dbReference type="NCBI Taxonomy" id="48709"/>
    <lineage>
        <taxon>Eukaryota</taxon>
        <taxon>Metazoa</taxon>
        <taxon>Ecdysozoa</taxon>
        <taxon>Arthropoda</taxon>
        <taxon>Hexapoda</taxon>
        <taxon>Collembola</taxon>
        <taxon>Entomobryomorpha</taxon>
        <taxon>Entomobryoidea</taxon>
        <taxon>Orchesellidae</taxon>
        <taxon>Orchesellinae</taxon>
        <taxon>Orchesella</taxon>
    </lineage>
</organism>
<gene>
    <name evidence="10" type="ORF">Ocin01_08785</name>
</gene>
<keyword evidence="3" id="KW-0238">DNA-binding</keyword>
<evidence type="ECO:0000256" key="1">
    <source>
        <dbReference type="ARBA" id="ARBA00022843"/>
    </source>
</evidence>
<evidence type="ECO:0000256" key="8">
    <source>
        <dbReference type="SAM" id="MobiDB-lite"/>
    </source>
</evidence>
<protein>
    <recommendedName>
        <fullName evidence="6">X-box-binding protein 1</fullName>
    </recommendedName>
</protein>
<reference evidence="10 11" key="1">
    <citation type="journal article" date="2016" name="Genome Biol. Evol.">
        <title>Gene Family Evolution Reflects Adaptation to Soil Environmental Stressors in the Genome of the Collembolan Orchesella cincta.</title>
        <authorList>
            <person name="Faddeeva-Vakhrusheva A."/>
            <person name="Derks M.F."/>
            <person name="Anvar S.Y."/>
            <person name="Agamennone V."/>
            <person name="Suring W."/>
            <person name="Smit S."/>
            <person name="van Straalen N.M."/>
            <person name="Roelofs D."/>
        </authorList>
    </citation>
    <scope>NUCLEOTIDE SEQUENCE [LARGE SCALE GENOMIC DNA]</scope>
    <source>
        <tissue evidence="10">Mixed pool</tissue>
    </source>
</reference>
<keyword evidence="7" id="KW-0175">Coiled coil</keyword>
<evidence type="ECO:0000313" key="10">
    <source>
        <dbReference type="EMBL" id="ODM97894.1"/>
    </source>
</evidence>
<keyword evidence="11" id="KW-1185">Reference proteome</keyword>
<dbReference type="EMBL" id="LJIJ01000398">
    <property type="protein sequence ID" value="ODM97894.1"/>
    <property type="molecule type" value="Genomic_DNA"/>
</dbReference>
<dbReference type="OrthoDB" id="20960at2759"/>
<evidence type="ECO:0000256" key="2">
    <source>
        <dbReference type="ARBA" id="ARBA00023015"/>
    </source>
</evidence>
<evidence type="ECO:0000313" key="11">
    <source>
        <dbReference type="Proteomes" id="UP000094527"/>
    </source>
</evidence>
<dbReference type="SUPFAM" id="SSF57959">
    <property type="entry name" value="Leucine zipper domain"/>
    <property type="match status" value="1"/>
</dbReference>
<dbReference type="PANTHER" id="PTHR46542:SF1">
    <property type="entry name" value="X-BOX BINDING PROTEIN 1"/>
    <property type="match status" value="1"/>
</dbReference>
<keyword evidence="4" id="KW-0804">Transcription</keyword>
<feature type="compositionally biased region" description="Basic and acidic residues" evidence="8">
    <location>
        <begin position="76"/>
        <end position="85"/>
    </location>
</feature>
<dbReference type="AlphaFoldDB" id="A0A1D2MYM4"/>
<accession>A0A1D2MYM4</accession>
<dbReference type="GO" id="GO:0005634">
    <property type="term" value="C:nucleus"/>
    <property type="evidence" value="ECO:0007669"/>
    <property type="project" value="UniProtKB-ARBA"/>
</dbReference>
<keyword evidence="1" id="KW-0832">Ubl conjugation</keyword>
<dbReference type="GO" id="GO:0000977">
    <property type="term" value="F:RNA polymerase II transcription regulatory region sequence-specific DNA binding"/>
    <property type="evidence" value="ECO:0007669"/>
    <property type="project" value="TreeGrafter"/>
</dbReference>
<keyword evidence="5" id="KW-0539">Nucleus</keyword>
<name>A0A1D2MYM4_ORCCI</name>
<dbReference type="Proteomes" id="UP000094527">
    <property type="component" value="Unassembled WGS sequence"/>
</dbReference>
<evidence type="ECO:0000256" key="4">
    <source>
        <dbReference type="ARBA" id="ARBA00023163"/>
    </source>
</evidence>
<dbReference type="PANTHER" id="PTHR46542">
    <property type="entry name" value="X-BOX BINDING PROTEIN 1"/>
    <property type="match status" value="1"/>
</dbReference>
<feature type="compositionally biased region" description="Low complexity" evidence="8">
    <location>
        <begin position="50"/>
        <end position="63"/>
    </location>
</feature>
<dbReference type="SMART" id="SM00338">
    <property type="entry name" value="BRLZ"/>
    <property type="match status" value="1"/>
</dbReference>
<dbReference type="STRING" id="48709.A0A1D2MYM4"/>
<feature type="region of interest" description="Disordered" evidence="8">
    <location>
        <begin position="48"/>
        <end position="85"/>
    </location>
</feature>
<dbReference type="InterPro" id="IPR004827">
    <property type="entry name" value="bZIP"/>
</dbReference>
<evidence type="ECO:0000256" key="5">
    <source>
        <dbReference type="ARBA" id="ARBA00023242"/>
    </source>
</evidence>
<dbReference type="Gene3D" id="1.20.5.170">
    <property type="match status" value="1"/>
</dbReference>
<feature type="domain" description="BZIP" evidence="9">
    <location>
        <begin position="80"/>
        <end position="151"/>
    </location>
</feature>
<keyword evidence="2" id="KW-0805">Transcription regulation</keyword>
<proteinExistence type="predicted"/>
<feature type="coiled-coil region" evidence="7">
    <location>
        <begin position="135"/>
        <end position="169"/>
    </location>
</feature>